<proteinExistence type="inferred from homology"/>
<dbReference type="PROSITE" id="PS51643">
    <property type="entry name" value="HD_CAS3"/>
    <property type="match status" value="1"/>
</dbReference>
<dbReference type="GO" id="GO:0005524">
    <property type="term" value="F:ATP binding"/>
    <property type="evidence" value="ECO:0007669"/>
    <property type="project" value="UniProtKB-KW"/>
</dbReference>
<gene>
    <name evidence="11" type="ORF">ACFQQG_14640</name>
</gene>
<evidence type="ECO:0000256" key="4">
    <source>
        <dbReference type="ARBA" id="ARBA00022741"/>
    </source>
</evidence>
<keyword evidence="7" id="KW-0067">ATP-binding</keyword>
<keyword evidence="11" id="KW-0255">Endonuclease</keyword>
<protein>
    <submittedName>
        <fullName evidence="11">CRISPR-associated endonuclease Cas3</fullName>
    </submittedName>
</protein>
<dbReference type="InterPro" id="IPR054712">
    <property type="entry name" value="Cas3-like_dom"/>
</dbReference>
<dbReference type="InterPro" id="IPR006483">
    <property type="entry name" value="CRISPR-assoc_Cas3_HD"/>
</dbReference>
<dbReference type="EMBL" id="JBHSZI010000001">
    <property type="protein sequence ID" value="MFC7059191.1"/>
    <property type="molecule type" value="Genomic_DNA"/>
</dbReference>
<keyword evidence="5" id="KW-0378">Hydrolase</keyword>
<keyword evidence="8" id="KW-0051">Antiviral defense</keyword>
<evidence type="ECO:0000313" key="11">
    <source>
        <dbReference type="EMBL" id="MFC7059191.1"/>
    </source>
</evidence>
<dbReference type="GO" id="GO:0004386">
    <property type="term" value="F:helicase activity"/>
    <property type="evidence" value="ECO:0007669"/>
    <property type="project" value="UniProtKB-KW"/>
</dbReference>
<dbReference type="Pfam" id="PF22590">
    <property type="entry name" value="Cas3-like_C_2"/>
    <property type="match status" value="1"/>
</dbReference>
<evidence type="ECO:0000256" key="9">
    <source>
        <dbReference type="SAM" id="MobiDB-lite"/>
    </source>
</evidence>
<keyword evidence="3" id="KW-0479">Metal-binding</keyword>
<accession>A0ABD5W0Y5</accession>
<evidence type="ECO:0000256" key="8">
    <source>
        <dbReference type="ARBA" id="ARBA00023118"/>
    </source>
</evidence>
<feature type="domain" description="HD Cas3-type" evidence="10">
    <location>
        <begin position="24"/>
        <end position="236"/>
    </location>
</feature>
<dbReference type="GeneID" id="76631295"/>
<dbReference type="AlphaFoldDB" id="A0ABD5W0Y5"/>
<dbReference type="GO" id="GO:0004519">
    <property type="term" value="F:endonuclease activity"/>
    <property type="evidence" value="ECO:0007669"/>
    <property type="project" value="UniProtKB-KW"/>
</dbReference>
<comment type="similarity">
    <text evidence="1">In the N-terminal section; belongs to the CRISPR-associated nuclease Cas3-HD family.</text>
</comment>
<dbReference type="GO" id="GO:0016787">
    <property type="term" value="F:hydrolase activity"/>
    <property type="evidence" value="ECO:0007669"/>
    <property type="project" value="UniProtKB-KW"/>
</dbReference>
<dbReference type="Proteomes" id="UP001596445">
    <property type="component" value="Unassembled WGS sequence"/>
</dbReference>
<comment type="caution">
    <text evidence="11">The sequence shown here is derived from an EMBL/GenBank/DDBJ whole genome shotgun (WGS) entry which is preliminary data.</text>
</comment>
<dbReference type="NCBIfam" id="TIGR01596">
    <property type="entry name" value="cas3_HD"/>
    <property type="match status" value="1"/>
</dbReference>
<organism evidence="11 12">
    <name type="scientific">Halovenus salina</name>
    <dbReference type="NCBI Taxonomy" id="1510225"/>
    <lineage>
        <taxon>Archaea</taxon>
        <taxon>Methanobacteriati</taxon>
        <taxon>Methanobacteriota</taxon>
        <taxon>Stenosarchaea group</taxon>
        <taxon>Halobacteria</taxon>
        <taxon>Halobacteriales</taxon>
        <taxon>Haloarculaceae</taxon>
        <taxon>Halovenus</taxon>
    </lineage>
</organism>
<keyword evidence="6" id="KW-0347">Helicase</keyword>
<evidence type="ECO:0000256" key="1">
    <source>
        <dbReference type="ARBA" id="ARBA00006847"/>
    </source>
</evidence>
<dbReference type="GO" id="GO:0051607">
    <property type="term" value="P:defense response to virus"/>
    <property type="evidence" value="ECO:0007669"/>
    <property type="project" value="UniProtKB-KW"/>
</dbReference>
<dbReference type="SUPFAM" id="SSF109604">
    <property type="entry name" value="HD-domain/PDEase-like"/>
    <property type="match status" value="1"/>
</dbReference>
<evidence type="ECO:0000256" key="3">
    <source>
        <dbReference type="ARBA" id="ARBA00022723"/>
    </source>
</evidence>
<evidence type="ECO:0000313" key="12">
    <source>
        <dbReference type="Proteomes" id="UP001596445"/>
    </source>
</evidence>
<sequence length="919" mass="101308">MSNENTGSSDKLLPLISHPNDPRGESTDLLLRKHLTDVGTRAIEVASNLGSTSRRALQIAANLHDFGKITPAFQRHVRQEYTHRGPSWERHHARIGAFATFYALGELGIDNPDRIAATLAVARHHGSIPDVISYLKEDVLEYETSNEHVVQQIQSIDETWPTAADELLSTVTDGVISWAGFRDTVLDGELTRQLEEAISATDEQFGVTAISTAAIPEETYDRFYRFWSALTFADKTHAAGITRYQPQPFEKPLHQLTTKIKSLQAATGDESLTAELTEARERARQQAHQMLATIDSVPAPRSESSVQPTSGEQLTLTLPTGLGKTFTGLSVALDIQDRLHNCVESNQNGTSPVIYALPFTSIIEQTRSQLEDPTLWGADPTGRKFTVHHYLSETRTDVDTTSNGEVDDSAASDDSSRNYHPAQLLGEAWQSGVVLTTFVQLFESITRPSSKTAMKGAAFENAIIILDEPQALPPRWWPAVRRCCKLLREEFGATIISMTATQPALFDIDDSDSIELTPGSAELYDRFERVTYDIDQSVWNYRNNDGTTTAPVSYSSAASDVVASLAGSNPSTLAVCNTVRSAHQLYDAVTTAIESPVKLGEYIEAALSELGPDARLSLEQGGTDIATDEQSPTAPSYEELAATVRDRLPPEKPIVSCLTGEHRPYDRQVLIELMHELTTDSQPFVLVSTQAIEAGVDVSFQTVFRDLAPIPSIVQAAGRCNRSFEWGRAGGDVSVWRLAPPENSHQDPATSVYERGRLPDHLTTVVEVLREVTDSKTAIPERVIANDAVEKYYDRLHEESPGEKRLATYINECRGAALSNERLIQETNTRDVICPVTTAEQSVLDRVQEAFATGDEATGYRLLSTLENCRVSIRPRTESFQNAMEPLDEPPSNEGTATVYRLDDSSTKWYSPEIGISWD</sequence>
<dbReference type="Gene3D" id="1.10.3210.30">
    <property type="match status" value="1"/>
</dbReference>
<dbReference type="InterPro" id="IPR027417">
    <property type="entry name" value="P-loop_NTPase"/>
</dbReference>
<evidence type="ECO:0000256" key="2">
    <source>
        <dbReference type="ARBA" id="ARBA00009046"/>
    </source>
</evidence>
<keyword evidence="12" id="KW-1185">Reference proteome</keyword>
<evidence type="ECO:0000256" key="6">
    <source>
        <dbReference type="ARBA" id="ARBA00022806"/>
    </source>
</evidence>
<dbReference type="GO" id="GO:0046872">
    <property type="term" value="F:metal ion binding"/>
    <property type="evidence" value="ECO:0007669"/>
    <property type="project" value="UniProtKB-KW"/>
</dbReference>
<evidence type="ECO:0000256" key="5">
    <source>
        <dbReference type="ARBA" id="ARBA00022801"/>
    </source>
</evidence>
<dbReference type="Gene3D" id="3.40.50.300">
    <property type="entry name" value="P-loop containing nucleotide triphosphate hydrolases"/>
    <property type="match status" value="2"/>
</dbReference>
<reference evidence="11 12" key="1">
    <citation type="journal article" date="2019" name="Int. J. Syst. Evol. Microbiol.">
        <title>The Global Catalogue of Microorganisms (GCM) 10K type strain sequencing project: providing services to taxonomists for standard genome sequencing and annotation.</title>
        <authorList>
            <consortium name="The Broad Institute Genomics Platform"/>
            <consortium name="The Broad Institute Genome Sequencing Center for Infectious Disease"/>
            <person name="Wu L."/>
            <person name="Ma J."/>
        </authorList>
    </citation>
    <scope>NUCLEOTIDE SEQUENCE [LARGE SCALE GENOMIC DNA]</scope>
    <source>
        <strain evidence="11 12">JCM 30072</strain>
    </source>
</reference>
<dbReference type="CDD" id="cd09641">
    <property type="entry name" value="Cas3''_I"/>
    <property type="match status" value="1"/>
</dbReference>
<dbReference type="InterPro" id="IPR038257">
    <property type="entry name" value="CRISPR-assoc_Cas3_HD_sf"/>
</dbReference>
<dbReference type="RefSeq" id="WP_267161931.1">
    <property type="nucleotide sequence ID" value="NZ_CP112972.1"/>
</dbReference>
<dbReference type="Pfam" id="PF18019">
    <property type="entry name" value="Cas3_HD"/>
    <property type="match status" value="1"/>
</dbReference>
<feature type="region of interest" description="Disordered" evidence="9">
    <location>
        <begin position="1"/>
        <end position="26"/>
    </location>
</feature>
<keyword evidence="11" id="KW-0540">Nuclease</keyword>
<evidence type="ECO:0000259" key="10">
    <source>
        <dbReference type="PROSITE" id="PS51643"/>
    </source>
</evidence>
<name>A0ABD5W0Y5_9EURY</name>
<comment type="similarity">
    <text evidence="2">In the central section; belongs to the CRISPR-associated helicase Cas3 family.</text>
</comment>
<dbReference type="SUPFAM" id="SSF52540">
    <property type="entry name" value="P-loop containing nucleoside triphosphate hydrolases"/>
    <property type="match status" value="1"/>
</dbReference>
<evidence type="ECO:0000256" key="7">
    <source>
        <dbReference type="ARBA" id="ARBA00022840"/>
    </source>
</evidence>
<feature type="region of interest" description="Disordered" evidence="9">
    <location>
        <begin position="396"/>
        <end position="418"/>
    </location>
</feature>
<keyword evidence="4" id="KW-0547">Nucleotide-binding</keyword>